<protein>
    <submittedName>
        <fullName evidence="3">ABC transporter substrate-binding protein</fullName>
    </submittedName>
</protein>
<name>A0A109JGL3_9BRAD</name>
<reference evidence="3 4" key="1">
    <citation type="submission" date="2015-11" db="EMBL/GenBank/DDBJ databases">
        <title>Draft Genome Sequence of the Strain BR 10303 (Bradyrhizobium sp.) isolated from nodules of Centrolobium paraense.</title>
        <authorList>
            <person name="Zelli J.E."/>
            <person name="Simoes-Araujo J.L."/>
            <person name="Barauna A.C."/>
            <person name="Silva K."/>
        </authorList>
    </citation>
    <scope>NUCLEOTIDE SEQUENCE [LARGE SCALE GENOMIC DNA]</scope>
    <source>
        <strain evidence="3 4">BR 10303</strain>
    </source>
</reference>
<accession>A0A109JGL3</accession>
<dbReference type="CDD" id="cd13579">
    <property type="entry name" value="PBP2_Bug_NagM"/>
    <property type="match status" value="1"/>
</dbReference>
<feature type="signal peptide" evidence="2">
    <location>
        <begin position="1"/>
        <end position="23"/>
    </location>
</feature>
<comment type="caution">
    <text evidence="3">The sequence shown here is derived from an EMBL/GenBank/DDBJ whole genome shotgun (WGS) entry which is preliminary data.</text>
</comment>
<evidence type="ECO:0000256" key="2">
    <source>
        <dbReference type="SAM" id="SignalP"/>
    </source>
</evidence>
<evidence type="ECO:0000256" key="1">
    <source>
        <dbReference type="ARBA" id="ARBA00006987"/>
    </source>
</evidence>
<dbReference type="Pfam" id="PF03401">
    <property type="entry name" value="TctC"/>
    <property type="match status" value="1"/>
</dbReference>
<evidence type="ECO:0000313" key="3">
    <source>
        <dbReference type="EMBL" id="KWV48511.1"/>
    </source>
</evidence>
<dbReference type="InterPro" id="IPR005064">
    <property type="entry name" value="BUG"/>
</dbReference>
<dbReference type="InterPro" id="IPR042100">
    <property type="entry name" value="Bug_dom1"/>
</dbReference>
<dbReference type="Proteomes" id="UP000057737">
    <property type="component" value="Unassembled WGS sequence"/>
</dbReference>
<dbReference type="AlphaFoldDB" id="A0A109JGL3"/>
<dbReference type="Gene3D" id="3.40.190.10">
    <property type="entry name" value="Periplasmic binding protein-like II"/>
    <property type="match status" value="1"/>
</dbReference>
<proteinExistence type="inferred from homology"/>
<organism evidence="3 4">
    <name type="scientific">Bradyrhizobium macuxiense</name>
    <dbReference type="NCBI Taxonomy" id="1755647"/>
    <lineage>
        <taxon>Bacteria</taxon>
        <taxon>Pseudomonadati</taxon>
        <taxon>Pseudomonadota</taxon>
        <taxon>Alphaproteobacteria</taxon>
        <taxon>Hyphomicrobiales</taxon>
        <taxon>Nitrobacteraceae</taxon>
        <taxon>Bradyrhizobium</taxon>
    </lineage>
</organism>
<comment type="similarity">
    <text evidence="1">Belongs to the UPF0065 (bug) family.</text>
</comment>
<dbReference type="SUPFAM" id="SSF53850">
    <property type="entry name" value="Periplasmic binding protein-like II"/>
    <property type="match status" value="1"/>
</dbReference>
<dbReference type="PANTHER" id="PTHR42928">
    <property type="entry name" value="TRICARBOXYLATE-BINDING PROTEIN"/>
    <property type="match status" value="1"/>
</dbReference>
<feature type="chain" id="PRO_5007136789" evidence="2">
    <location>
        <begin position="24"/>
        <end position="320"/>
    </location>
</feature>
<dbReference type="Gene3D" id="3.40.190.150">
    <property type="entry name" value="Bordetella uptake gene, domain 1"/>
    <property type="match status" value="1"/>
</dbReference>
<keyword evidence="2" id="KW-0732">Signal</keyword>
<dbReference type="PANTHER" id="PTHR42928:SF5">
    <property type="entry name" value="BLR1237 PROTEIN"/>
    <property type="match status" value="1"/>
</dbReference>
<gene>
    <name evidence="3" type="ORF">AS156_18765</name>
</gene>
<dbReference type="PIRSF" id="PIRSF017082">
    <property type="entry name" value="YflP"/>
    <property type="match status" value="1"/>
</dbReference>
<evidence type="ECO:0000313" key="4">
    <source>
        <dbReference type="Proteomes" id="UP000057737"/>
    </source>
</evidence>
<sequence length="320" mass="33569">MLQRRLFIFVAAGAALAASTGLAQQGRTMRILIGFPPGGTVDAIGRVLAEKLRSSLGQTIIVENKPGASGRIMLGELKRAAPDGMTLALVQSGAMVIAPWIYANPGYDVEKDFTPIARISTFDFALTAGPSAPEGDLSAVLAWMKANPANANFATAGAGGLTHFAGLLVSQATGVPLSHVPYRGGAPAMQDLMGGQVPLMIDTLSQTLEQHRAGKLRILAVTGEQRNRALPDVPTLREQGINVVADACFGLYGPADMPADTLARIERAVAQALEQSDVQEAIYRLGLVPDYATGAQLAAIQAAQLKKWESPIKASGFKAE</sequence>
<keyword evidence="4" id="KW-1185">Reference proteome</keyword>
<dbReference type="RefSeq" id="WP_066513539.1">
    <property type="nucleotide sequence ID" value="NZ_LNCU01000107.1"/>
</dbReference>
<dbReference type="EMBL" id="LNCU01000107">
    <property type="protein sequence ID" value="KWV48511.1"/>
    <property type="molecule type" value="Genomic_DNA"/>
</dbReference>